<evidence type="ECO:0000313" key="1">
    <source>
        <dbReference type="EMBL" id="GGJ58311.1"/>
    </source>
</evidence>
<dbReference type="Proteomes" id="UP000632222">
    <property type="component" value="Unassembled WGS sequence"/>
</dbReference>
<dbReference type="InterPro" id="IPR045948">
    <property type="entry name" value="DUF6368"/>
</dbReference>
<evidence type="ECO:0000313" key="2">
    <source>
        <dbReference type="Proteomes" id="UP000632222"/>
    </source>
</evidence>
<dbReference type="Pfam" id="PF19895">
    <property type="entry name" value="DUF6368"/>
    <property type="match status" value="1"/>
</dbReference>
<proteinExistence type="predicted"/>
<comment type="caution">
    <text evidence="1">The sequence shown here is derived from an EMBL/GenBank/DDBJ whole genome shotgun (WGS) entry which is preliminary data.</text>
</comment>
<gene>
    <name evidence="1" type="ORF">GCM10008938_50500</name>
</gene>
<sequence length="214" mass="24287">MHTLAHMGGPDIRILLSQSLTSTFQDELKTLCIELGGEMRRYPHGFSFNVQTLRPLGMDWPFEPDAYPPVSVSVEDLEEMNESTYEQYSSDEVEQIVQIAGFSPITVLDLGAHSNGLISHYVLGALSLYLATKYQGLIDLMGILNDRSFTVWKQLSKEAEVQQAIKMYEAYFLGHAGHLWSVTSEGSEGPWFGHYCDAEFMAWWLKQSEFYLVK</sequence>
<organism evidence="1 2">
    <name type="scientific">Deinococcus roseus</name>
    <dbReference type="NCBI Taxonomy" id="392414"/>
    <lineage>
        <taxon>Bacteria</taxon>
        <taxon>Thermotogati</taxon>
        <taxon>Deinococcota</taxon>
        <taxon>Deinococci</taxon>
        <taxon>Deinococcales</taxon>
        <taxon>Deinococcaceae</taxon>
        <taxon>Deinococcus</taxon>
    </lineage>
</organism>
<reference evidence="2" key="1">
    <citation type="journal article" date="2019" name="Int. J. Syst. Evol. Microbiol.">
        <title>The Global Catalogue of Microorganisms (GCM) 10K type strain sequencing project: providing services to taxonomists for standard genome sequencing and annotation.</title>
        <authorList>
            <consortium name="The Broad Institute Genomics Platform"/>
            <consortium name="The Broad Institute Genome Sequencing Center for Infectious Disease"/>
            <person name="Wu L."/>
            <person name="Ma J."/>
        </authorList>
    </citation>
    <scope>NUCLEOTIDE SEQUENCE [LARGE SCALE GENOMIC DNA]</scope>
    <source>
        <strain evidence="2">JCM 14370</strain>
    </source>
</reference>
<protein>
    <submittedName>
        <fullName evidence="1">Uncharacterized protein</fullName>
    </submittedName>
</protein>
<accession>A0ABQ2DLZ5</accession>
<keyword evidence="2" id="KW-1185">Reference proteome</keyword>
<dbReference type="EMBL" id="BMOD01000043">
    <property type="protein sequence ID" value="GGJ58311.1"/>
    <property type="molecule type" value="Genomic_DNA"/>
</dbReference>
<name>A0ABQ2DLZ5_9DEIO</name>